<sequence length="205" mass="23857">MKNVNFVFYHPHLDLISDRTIRSLLKRISTILREIQYQEVAYLIRSSETTPSQKQSLRDRLDGQLNHIEAYYLERLERGSLTLTVTLTAFGIWLLQQTIGESIKEAWQQSNMHKELVAYLSGPQRKEVLDRNIDRVLDGWTFDNYVIEDVNKTTDEQGELTVRVDLSTPPQIQKRIEENSGPVTIDSIIEDSRRIIITLNKDRDA</sequence>
<protein>
    <submittedName>
        <fullName evidence="1">Uncharacterized protein</fullName>
    </submittedName>
</protein>
<dbReference type="Proteomes" id="UP000199211">
    <property type="component" value="Unassembled WGS sequence"/>
</dbReference>
<evidence type="ECO:0000313" key="2">
    <source>
        <dbReference type="Proteomes" id="UP000199211"/>
    </source>
</evidence>
<evidence type="ECO:0000313" key="1">
    <source>
        <dbReference type="EMBL" id="SFL85607.1"/>
    </source>
</evidence>
<name>A0ABY1FQI2_9GAMM</name>
<reference evidence="1 2" key="1">
    <citation type="submission" date="2016-10" db="EMBL/GenBank/DDBJ databases">
        <authorList>
            <person name="Varghese N."/>
            <person name="Submissions S."/>
        </authorList>
    </citation>
    <scope>NUCLEOTIDE SEQUENCE [LARGE SCALE GENOMIC DNA]</scope>
    <source>
        <strain evidence="1 2">DSM 26291</strain>
    </source>
</reference>
<organism evidence="1 2">
    <name type="scientific">Marinobacter salarius</name>
    <dbReference type="NCBI Taxonomy" id="1420917"/>
    <lineage>
        <taxon>Bacteria</taxon>
        <taxon>Pseudomonadati</taxon>
        <taxon>Pseudomonadota</taxon>
        <taxon>Gammaproteobacteria</taxon>
        <taxon>Pseudomonadales</taxon>
        <taxon>Marinobacteraceae</taxon>
        <taxon>Marinobacter</taxon>
    </lineage>
</organism>
<gene>
    <name evidence="1" type="ORF">SAMN04487868_112105</name>
</gene>
<dbReference type="EMBL" id="FOTV01000012">
    <property type="protein sequence ID" value="SFL85607.1"/>
    <property type="molecule type" value="Genomic_DNA"/>
</dbReference>
<comment type="caution">
    <text evidence="1">The sequence shown here is derived from an EMBL/GenBank/DDBJ whole genome shotgun (WGS) entry which is preliminary data.</text>
</comment>
<accession>A0ABY1FQI2</accession>
<proteinExistence type="predicted"/>
<dbReference type="RefSeq" id="WP_091643177.1">
    <property type="nucleotide sequence ID" value="NZ_FOTV01000012.1"/>
</dbReference>
<keyword evidence="2" id="KW-1185">Reference proteome</keyword>